<comment type="caution">
    <text evidence="2">The sequence shown here is derived from an EMBL/GenBank/DDBJ whole genome shotgun (WGS) entry which is preliminary data.</text>
</comment>
<evidence type="ECO:0000259" key="1">
    <source>
        <dbReference type="Pfam" id="PF17766"/>
    </source>
</evidence>
<reference evidence="2" key="2">
    <citation type="submission" date="2017-06" db="EMBL/GenBank/DDBJ databases">
        <title>The pomegranate genome and the genomics of punicalagin biosynthesis.</title>
        <authorList>
            <person name="Xu C."/>
        </authorList>
    </citation>
    <scope>NUCLEOTIDE SEQUENCE [LARGE SCALE GENOMIC DNA]</scope>
    <source>
        <tissue evidence="2">Fresh leaf</tissue>
    </source>
</reference>
<dbReference type="Pfam" id="PF17766">
    <property type="entry name" value="fn3_6"/>
    <property type="match status" value="1"/>
</dbReference>
<evidence type="ECO:0000313" key="2">
    <source>
        <dbReference type="EMBL" id="OWM66762.1"/>
    </source>
</evidence>
<gene>
    <name evidence="2" type="ORF">CDL15_Pgr010414</name>
    <name evidence="3" type="ORF">CRG98_011285</name>
</gene>
<dbReference type="AlphaFoldDB" id="A0A218W3T5"/>
<name>A0A218W3T5_PUNGR</name>
<dbReference type="EMBL" id="PGOL01000560">
    <property type="protein sequence ID" value="PKI68377.1"/>
    <property type="molecule type" value="Genomic_DNA"/>
</dbReference>
<evidence type="ECO:0000313" key="4">
    <source>
        <dbReference type="Proteomes" id="UP000197138"/>
    </source>
</evidence>
<dbReference type="Gene3D" id="2.60.40.2310">
    <property type="match status" value="1"/>
</dbReference>
<dbReference type="InterPro" id="IPR041469">
    <property type="entry name" value="Subtilisin-like_FN3"/>
</dbReference>
<protein>
    <recommendedName>
        <fullName evidence="1">Subtilisin-like protease fibronectin type-III domain-containing protein</fullName>
    </recommendedName>
</protein>
<evidence type="ECO:0000313" key="5">
    <source>
        <dbReference type="Proteomes" id="UP000233551"/>
    </source>
</evidence>
<dbReference type="Proteomes" id="UP000233551">
    <property type="component" value="Unassembled WGS sequence"/>
</dbReference>
<evidence type="ECO:0000313" key="3">
    <source>
        <dbReference type="EMBL" id="PKI68377.1"/>
    </source>
</evidence>
<keyword evidence="5" id="KW-1185">Reference proteome</keyword>
<feature type="domain" description="Subtilisin-like protease fibronectin type-III" evidence="1">
    <location>
        <begin position="59"/>
        <end position="137"/>
    </location>
</feature>
<organism evidence="2 4">
    <name type="scientific">Punica granatum</name>
    <name type="common">Pomegranate</name>
    <dbReference type="NCBI Taxonomy" id="22663"/>
    <lineage>
        <taxon>Eukaryota</taxon>
        <taxon>Viridiplantae</taxon>
        <taxon>Streptophyta</taxon>
        <taxon>Embryophyta</taxon>
        <taxon>Tracheophyta</taxon>
        <taxon>Spermatophyta</taxon>
        <taxon>Magnoliopsida</taxon>
        <taxon>eudicotyledons</taxon>
        <taxon>Gunneridae</taxon>
        <taxon>Pentapetalae</taxon>
        <taxon>rosids</taxon>
        <taxon>malvids</taxon>
        <taxon>Myrtales</taxon>
        <taxon>Lythraceae</taxon>
        <taxon>Punica</taxon>
    </lineage>
</organism>
<dbReference type="Proteomes" id="UP000197138">
    <property type="component" value="Unassembled WGS sequence"/>
</dbReference>
<dbReference type="STRING" id="22663.A0A218W3T5"/>
<dbReference type="EMBL" id="MTKT01005538">
    <property type="protein sequence ID" value="OWM66762.1"/>
    <property type="molecule type" value="Genomic_DNA"/>
</dbReference>
<reference evidence="4" key="1">
    <citation type="journal article" date="2017" name="Plant J.">
        <title>The pomegranate (Punica granatum L.) genome and the genomics of punicalagin biosynthesis.</title>
        <authorList>
            <person name="Qin G."/>
            <person name="Xu C."/>
            <person name="Ming R."/>
            <person name="Tang H."/>
            <person name="Guyot R."/>
            <person name="Kramer E.M."/>
            <person name="Hu Y."/>
            <person name="Yi X."/>
            <person name="Qi Y."/>
            <person name="Xu X."/>
            <person name="Gao Z."/>
            <person name="Pan H."/>
            <person name="Jian J."/>
            <person name="Tian Y."/>
            <person name="Yue Z."/>
            <person name="Xu Y."/>
        </authorList>
    </citation>
    <scope>NUCLEOTIDE SEQUENCE [LARGE SCALE GENOMIC DNA]</scope>
    <source>
        <strain evidence="4">cv. Dabenzi</strain>
    </source>
</reference>
<sequence length="142" mass="15360">MGVLDGLSEAAAFGAQETILKGADHDDASAYPFPSVALDDSSFEKLLSYHNSTKILKPFELAINRTVTNVGPPNSTYKAKVDISPNINITVVLEVISFESVFEKRSFSIGISASGLQYGALLSNEVVWSNGVRHVRSGHRVY</sequence>
<reference evidence="3 5" key="3">
    <citation type="submission" date="2017-11" db="EMBL/GenBank/DDBJ databases">
        <title>De-novo sequencing of pomegranate (Punica granatum L.) genome.</title>
        <authorList>
            <person name="Akparov Z."/>
            <person name="Amiraslanov A."/>
            <person name="Hajiyeva S."/>
            <person name="Abbasov M."/>
            <person name="Kaur K."/>
            <person name="Hamwieh A."/>
            <person name="Solovyev V."/>
            <person name="Salamov A."/>
            <person name="Braich B."/>
            <person name="Kosarev P."/>
            <person name="Mahmoud A."/>
            <person name="Hajiyev E."/>
            <person name="Babayeva S."/>
            <person name="Izzatullayeva V."/>
            <person name="Mammadov A."/>
            <person name="Mammadov A."/>
            <person name="Sharifova S."/>
            <person name="Ojaghi J."/>
            <person name="Eynullazada K."/>
            <person name="Bayramov B."/>
            <person name="Abdulazimova A."/>
            <person name="Shahmuradov I."/>
        </authorList>
    </citation>
    <scope>NUCLEOTIDE SEQUENCE [LARGE SCALE GENOMIC DNA]</scope>
    <source>
        <strain evidence="3">AG2017</strain>
        <strain evidence="5">cv. AG2017</strain>
        <tissue evidence="3">Leaf</tissue>
    </source>
</reference>
<accession>A0A218W3T5</accession>
<proteinExistence type="predicted"/>